<protein>
    <submittedName>
        <fullName evidence="2">Uncharacterized protein</fullName>
    </submittedName>
</protein>
<keyword evidence="1" id="KW-1133">Transmembrane helix</keyword>
<comment type="caution">
    <text evidence="2">The sequence shown here is derived from an EMBL/GenBank/DDBJ whole genome shotgun (WGS) entry which is preliminary data.</text>
</comment>
<dbReference type="AlphaFoldDB" id="A0A9P5TII3"/>
<evidence type="ECO:0000313" key="3">
    <source>
        <dbReference type="Proteomes" id="UP000724874"/>
    </source>
</evidence>
<evidence type="ECO:0000313" key="2">
    <source>
        <dbReference type="EMBL" id="KAF8881713.1"/>
    </source>
</evidence>
<dbReference type="OrthoDB" id="3056635at2759"/>
<dbReference type="Proteomes" id="UP000724874">
    <property type="component" value="Unassembled WGS sequence"/>
</dbReference>
<organism evidence="2 3">
    <name type="scientific">Gymnopilus junonius</name>
    <name type="common">Spectacular rustgill mushroom</name>
    <name type="synonym">Gymnopilus spectabilis subsp. junonius</name>
    <dbReference type="NCBI Taxonomy" id="109634"/>
    <lineage>
        <taxon>Eukaryota</taxon>
        <taxon>Fungi</taxon>
        <taxon>Dikarya</taxon>
        <taxon>Basidiomycota</taxon>
        <taxon>Agaricomycotina</taxon>
        <taxon>Agaricomycetes</taxon>
        <taxon>Agaricomycetidae</taxon>
        <taxon>Agaricales</taxon>
        <taxon>Agaricineae</taxon>
        <taxon>Hymenogastraceae</taxon>
        <taxon>Gymnopilus</taxon>
    </lineage>
</organism>
<evidence type="ECO:0000256" key="1">
    <source>
        <dbReference type="SAM" id="Phobius"/>
    </source>
</evidence>
<dbReference type="EMBL" id="JADNYJ010000129">
    <property type="protein sequence ID" value="KAF8881713.1"/>
    <property type="molecule type" value="Genomic_DNA"/>
</dbReference>
<keyword evidence="3" id="KW-1185">Reference proteome</keyword>
<proteinExistence type="predicted"/>
<reference evidence="2" key="1">
    <citation type="submission" date="2020-11" db="EMBL/GenBank/DDBJ databases">
        <authorList>
            <consortium name="DOE Joint Genome Institute"/>
            <person name="Ahrendt S."/>
            <person name="Riley R."/>
            <person name="Andreopoulos W."/>
            <person name="LaButti K."/>
            <person name="Pangilinan J."/>
            <person name="Ruiz-duenas F.J."/>
            <person name="Barrasa J.M."/>
            <person name="Sanchez-Garcia M."/>
            <person name="Camarero S."/>
            <person name="Miyauchi S."/>
            <person name="Serrano A."/>
            <person name="Linde D."/>
            <person name="Babiker R."/>
            <person name="Drula E."/>
            <person name="Ayuso-Fernandez I."/>
            <person name="Pacheco R."/>
            <person name="Padilla G."/>
            <person name="Ferreira P."/>
            <person name="Barriuso J."/>
            <person name="Kellner H."/>
            <person name="Castanera R."/>
            <person name="Alfaro M."/>
            <person name="Ramirez L."/>
            <person name="Pisabarro A.G."/>
            <person name="Kuo A."/>
            <person name="Tritt A."/>
            <person name="Lipzen A."/>
            <person name="He G."/>
            <person name="Yan M."/>
            <person name="Ng V."/>
            <person name="Cullen D."/>
            <person name="Martin F."/>
            <person name="Rosso M.-N."/>
            <person name="Henrissat B."/>
            <person name="Hibbett D."/>
            <person name="Martinez A.T."/>
            <person name="Grigoriev I.V."/>
        </authorList>
    </citation>
    <scope>NUCLEOTIDE SEQUENCE</scope>
    <source>
        <strain evidence="2">AH 44721</strain>
    </source>
</reference>
<feature type="transmembrane region" description="Helical" evidence="1">
    <location>
        <begin position="88"/>
        <end position="108"/>
    </location>
</feature>
<keyword evidence="1" id="KW-0472">Membrane</keyword>
<feature type="transmembrane region" description="Helical" evidence="1">
    <location>
        <begin position="128"/>
        <end position="146"/>
    </location>
</feature>
<name>A0A9P5TII3_GYMJU</name>
<gene>
    <name evidence="2" type="ORF">CPB84DRAFT_237653</name>
</gene>
<feature type="transmembrane region" description="Helical" evidence="1">
    <location>
        <begin position="47"/>
        <end position="68"/>
    </location>
</feature>
<keyword evidence="1" id="KW-0812">Transmembrane</keyword>
<feature type="transmembrane region" description="Helical" evidence="1">
    <location>
        <begin position="166"/>
        <end position="185"/>
    </location>
</feature>
<sequence>MPQAIVLPDDKLAKSDESSIGLEPEVAAVVGPKKSSVFDFIYQRSTYYWSTIFINFCQVGLCTAGFALAIAHNEVSFKGNKKGYSGDIFVATGIYSVILFMFSVPTLYYHYKKGSDTGPKAFNAGRHFGTTICAVMVNLVNLYMLLGLGPFFRSKVEPCTDSIRPVLYHTMIGFVVLGALSNMAAARITLKSAKRARGTEMVIDPNYRVPAWTLATTEESQGLSGGTIQL</sequence>
<accession>A0A9P5TII3</accession>